<sequence length="221" mass="26003">MRRGKDFKKDFKIATELFPKLRANWNLKHESWHINGQLDICDEVGDYWGSFDVHITVPQSYPYCVPVVKEVSRRIKRDVNWHISKEGICCIDIDHKMLFLAVRGINIRDFIRSLVYPYFANQLYRIKKGKYAGEEFKHYFEGVRQFYSEHLDIHDAGTAILMLEAILQGLIPDRNKKCLCGKPKIKKCHLSSVEFLRDLPQERLKTDLNEFRKIAAEIGEK</sequence>
<evidence type="ECO:0008006" key="3">
    <source>
        <dbReference type="Google" id="ProtNLM"/>
    </source>
</evidence>
<dbReference type="SUPFAM" id="SSF54495">
    <property type="entry name" value="UBC-like"/>
    <property type="match status" value="1"/>
</dbReference>
<proteinExistence type="predicted"/>
<reference evidence="1 2" key="1">
    <citation type="submission" date="2012-12" db="EMBL/GenBank/DDBJ databases">
        <title>Genome assembly of Fulvivirga imtechensis AK7.</title>
        <authorList>
            <person name="Nupur N."/>
            <person name="Khatri I."/>
            <person name="Kumar R."/>
            <person name="Subramanian S."/>
            <person name="Pinnaka A."/>
        </authorList>
    </citation>
    <scope>NUCLEOTIDE SEQUENCE [LARGE SCALE GENOMIC DNA]</scope>
    <source>
        <strain evidence="1 2">AK7</strain>
    </source>
</reference>
<dbReference type="EMBL" id="AMZN01000006">
    <property type="protein sequence ID" value="ELR73306.1"/>
    <property type="molecule type" value="Genomic_DNA"/>
</dbReference>
<evidence type="ECO:0000313" key="1">
    <source>
        <dbReference type="EMBL" id="ELR73306.1"/>
    </source>
</evidence>
<organism evidence="1 2">
    <name type="scientific">Fulvivirga imtechensis AK7</name>
    <dbReference type="NCBI Taxonomy" id="1237149"/>
    <lineage>
        <taxon>Bacteria</taxon>
        <taxon>Pseudomonadati</taxon>
        <taxon>Bacteroidota</taxon>
        <taxon>Cytophagia</taxon>
        <taxon>Cytophagales</taxon>
        <taxon>Fulvivirgaceae</taxon>
        <taxon>Fulvivirga</taxon>
    </lineage>
</organism>
<dbReference type="AlphaFoldDB" id="L8JWA2"/>
<evidence type="ECO:0000313" key="2">
    <source>
        <dbReference type="Proteomes" id="UP000011135"/>
    </source>
</evidence>
<dbReference type="OrthoDB" id="9786424at2"/>
<dbReference type="RefSeq" id="WP_009577886.1">
    <property type="nucleotide sequence ID" value="NZ_AMZN01000006.1"/>
</dbReference>
<keyword evidence="2" id="KW-1185">Reference proteome</keyword>
<dbReference type="InterPro" id="IPR016135">
    <property type="entry name" value="UBQ-conjugating_enzyme/RWD"/>
</dbReference>
<gene>
    <name evidence="1" type="ORF">C900_04158</name>
</gene>
<dbReference type="Proteomes" id="UP000011135">
    <property type="component" value="Unassembled WGS sequence"/>
</dbReference>
<protein>
    <recommendedName>
        <fullName evidence="3">SEC-C motif domain protein</fullName>
    </recommendedName>
</protein>
<accession>L8JWA2</accession>
<dbReference type="STRING" id="1237149.C900_04158"/>
<dbReference type="eggNOG" id="COG3012">
    <property type="taxonomic scope" value="Bacteria"/>
</dbReference>
<comment type="caution">
    <text evidence="1">The sequence shown here is derived from an EMBL/GenBank/DDBJ whole genome shotgun (WGS) entry which is preliminary data.</text>
</comment>
<name>L8JWA2_9BACT</name>